<dbReference type="EMBL" id="BMAU01021410">
    <property type="protein sequence ID" value="GFY33341.1"/>
    <property type="molecule type" value="Genomic_DNA"/>
</dbReference>
<sequence>MNVAASFYERIFFKTEYLRLFKKCTQLPQYVRRIALEAIHKISCDVLQSNTDDRMGVGAVSSSGIFIKKGHGIKICQRNPDYCLVFREELLAIEEALKFCFTESIKTDIWILSDSRSSI</sequence>
<organism evidence="1 2">
    <name type="scientific">Trichonephila clavipes</name>
    <name type="common">Golden silk orbweaver</name>
    <name type="synonym">Nephila clavipes</name>
    <dbReference type="NCBI Taxonomy" id="2585209"/>
    <lineage>
        <taxon>Eukaryota</taxon>
        <taxon>Metazoa</taxon>
        <taxon>Ecdysozoa</taxon>
        <taxon>Arthropoda</taxon>
        <taxon>Chelicerata</taxon>
        <taxon>Arachnida</taxon>
        <taxon>Araneae</taxon>
        <taxon>Araneomorphae</taxon>
        <taxon>Entelegynae</taxon>
        <taxon>Araneoidea</taxon>
        <taxon>Nephilidae</taxon>
        <taxon>Trichonephila</taxon>
    </lineage>
</organism>
<evidence type="ECO:0000313" key="1">
    <source>
        <dbReference type="EMBL" id="GFY33341.1"/>
    </source>
</evidence>
<dbReference type="Proteomes" id="UP000887159">
    <property type="component" value="Unassembled WGS sequence"/>
</dbReference>
<accession>A0A8X6WG21</accession>
<evidence type="ECO:0008006" key="3">
    <source>
        <dbReference type="Google" id="ProtNLM"/>
    </source>
</evidence>
<comment type="caution">
    <text evidence="1">The sequence shown here is derived from an EMBL/GenBank/DDBJ whole genome shotgun (WGS) entry which is preliminary data.</text>
</comment>
<evidence type="ECO:0000313" key="2">
    <source>
        <dbReference type="Proteomes" id="UP000887159"/>
    </source>
</evidence>
<proteinExistence type="predicted"/>
<keyword evidence="2" id="KW-1185">Reference proteome</keyword>
<name>A0A8X6WG21_TRICX</name>
<reference evidence="1" key="1">
    <citation type="submission" date="2020-08" db="EMBL/GenBank/DDBJ databases">
        <title>Multicomponent nature underlies the extraordinary mechanical properties of spider dragline silk.</title>
        <authorList>
            <person name="Kono N."/>
            <person name="Nakamura H."/>
            <person name="Mori M."/>
            <person name="Yoshida Y."/>
            <person name="Ohtoshi R."/>
            <person name="Malay A.D."/>
            <person name="Moran D.A.P."/>
            <person name="Tomita M."/>
            <person name="Numata K."/>
            <person name="Arakawa K."/>
        </authorList>
    </citation>
    <scope>NUCLEOTIDE SEQUENCE</scope>
</reference>
<dbReference type="AlphaFoldDB" id="A0A8X6WG21"/>
<gene>
    <name evidence="1" type="primary">NCL1_42329</name>
    <name evidence="1" type="ORF">TNCV_1897931</name>
</gene>
<protein>
    <recommendedName>
        <fullName evidence="3">RNase H type-1 domain-containing protein</fullName>
    </recommendedName>
</protein>